<reference evidence="1 2" key="1">
    <citation type="submission" date="2023-11" db="EMBL/GenBank/DDBJ databases">
        <title>Peredibacter starrii A3.12.</title>
        <authorList>
            <person name="Mitchell R.J."/>
        </authorList>
    </citation>
    <scope>NUCLEOTIDE SEQUENCE [LARGE SCALE GENOMIC DNA]</scope>
    <source>
        <strain evidence="1 2">A3.12</strain>
    </source>
</reference>
<keyword evidence="2" id="KW-1185">Reference proteome</keyword>
<evidence type="ECO:0000313" key="2">
    <source>
        <dbReference type="Proteomes" id="UP001324634"/>
    </source>
</evidence>
<organism evidence="1 2">
    <name type="scientific">Peredibacter starrii</name>
    <dbReference type="NCBI Taxonomy" id="28202"/>
    <lineage>
        <taxon>Bacteria</taxon>
        <taxon>Pseudomonadati</taxon>
        <taxon>Bdellovibrionota</taxon>
        <taxon>Bacteriovoracia</taxon>
        <taxon>Bacteriovoracales</taxon>
        <taxon>Bacteriovoracaceae</taxon>
        <taxon>Peredibacter</taxon>
    </lineage>
</organism>
<protein>
    <submittedName>
        <fullName evidence="1">Uncharacterized protein</fullName>
    </submittedName>
</protein>
<dbReference type="RefSeq" id="WP_321392715.1">
    <property type="nucleotide sequence ID" value="NZ_CP139487.1"/>
</dbReference>
<dbReference type="AlphaFoldDB" id="A0AAX4HLW8"/>
<name>A0AAX4HLW8_9BACT</name>
<accession>A0AAX4HLW8</accession>
<dbReference type="Proteomes" id="UP001324634">
    <property type="component" value="Chromosome"/>
</dbReference>
<evidence type="ECO:0000313" key="1">
    <source>
        <dbReference type="EMBL" id="WPU64258.1"/>
    </source>
</evidence>
<dbReference type="EMBL" id="CP139487">
    <property type="protein sequence ID" value="WPU64258.1"/>
    <property type="molecule type" value="Genomic_DNA"/>
</dbReference>
<dbReference type="KEGG" id="psti:SOO65_16310"/>
<gene>
    <name evidence="1" type="ORF">SOO65_16310</name>
</gene>
<sequence>MKDQMKDYREAYQSLDFEKAQAILEKSDLKEDKKSSLLWHMEMGTVALSRQDEDNAIIHFQTSLDLIDKLYTKRLSSKAASLLINDASDQFYGASYERSYAHYFLAKAYYARFLKKGVKLDLQASRATILAWDTYFTELQRSATSKTLYHTDLMLKVFGGQIHEISDIKNDDQIALQLYKDAYKILDAEGGVFALFNKKNIEYTRSFEDNLKSGKGPDQKLYEKTHAYNDLKDFLQFKILSLTKEIRGGDYQNQVKALKPSKIVTNKVELGPANVVVVLEEGMIPQKVGKPFNFGIKGAVNSVSNPAAKTFIATVGTEFVTAFAMNKLGMIPERTANAGSFIFAHDVTKLAVQEAAVEFELPMIDNVPLVQRQEIFFLNEKGVVVHHSPLPVVSENGDIARIVLEEDVVARYVKTGTRVAVRHIVAIVAAMKVYQSLKQGNGDGDFLAKTAAMATYVGAAKGIAALEKADTRHWTTLPQALRMTEVKLPPGNYQVAIATYAGEMVPTAPAKILGNIQVSKSGKAIHHLRFQSL</sequence>
<proteinExistence type="predicted"/>